<comment type="caution">
    <text evidence="1">The sequence shown here is derived from an EMBL/GenBank/DDBJ whole genome shotgun (WGS) entry which is preliminary data.</text>
</comment>
<accession>A0A423VUW4</accession>
<keyword evidence="2" id="KW-1185">Reference proteome</keyword>
<evidence type="ECO:0000313" key="2">
    <source>
        <dbReference type="Proteomes" id="UP000285146"/>
    </source>
</evidence>
<evidence type="ECO:0008006" key="3">
    <source>
        <dbReference type="Google" id="ProtNLM"/>
    </source>
</evidence>
<name>A0A423VUW4_9PEZI</name>
<dbReference type="InParanoid" id="A0A423VUW4"/>
<dbReference type="OrthoDB" id="9978204at2759"/>
<organism evidence="1 2">
    <name type="scientific">Cytospora leucostoma</name>
    <dbReference type="NCBI Taxonomy" id="1230097"/>
    <lineage>
        <taxon>Eukaryota</taxon>
        <taxon>Fungi</taxon>
        <taxon>Dikarya</taxon>
        <taxon>Ascomycota</taxon>
        <taxon>Pezizomycotina</taxon>
        <taxon>Sordariomycetes</taxon>
        <taxon>Sordariomycetidae</taxon>
        <taxon>Diaporthales</taxon>
        <taxon>Cytosporaceae</taxon>
        <taxon>Cytospora</taxon>
    </lineage>
</organism>
<dbReference type="AlphaFoldDB" id="A0A423VUW4"/>
<dbReference type="EMBL" id="LKEB01000074">
    <property type="protein sequence ID" value="ROV94811.1"/>
    <property type="molecule type" value="Genomic_DNA"/>
</dbReference>
<sequence>MLSDPSVTVLGRDPSHRRHAINGYAFQQDAITSFNGWQYAVFYSTSTPDSAREPLFIHLARRHLPSATWETIVFRDYPQTTDDGHNTVQMGICPGDGTIHLSYDHHCDVLRYRYSIRGLAQDPTAFQWNPSLFTSTLDYLPGLPSSHKHFTYVTYPRLGALGSDTMFMSLRDGKAGLGSDHLYLYRSSTGSWEFAGTPLTGVRSNPYVHGWDCSGDGRLHVTWVYRGFVWYEGWDDPADTRHKQQAGPNGAENNHDICYAYSEDLGYTWRNGRGEVVADLRRGETVDNAAPGIVAFRIPKGRGLMNQESQAVDRDGGVHVLNRDDLDGGLMWKHYYRSPDGTWSSRAIRSIDGPRRGRLAVTRDGDLLIILPGTTTPTMTILKAAKASGYTNYEEVWVGSGLTGEPLIDGPRLEKDNVLSVFVRRDVEKSQGEKMVAVLDWQL</sequence>
<proteinExistence type="predicted"/>
<reference evidence="1 2" key="1">
    <citation type="submission" date="2015-09" db="EMBL/GenBank/DDBJ databases">
        <title>Host preference determinants of Valsa canker pathogens revealed by comparative genomics.</title>
        <authorList>
            <person name="Yin Z."/>
            <person name="Huang L."/>
        </authorList>
    </citation>
    <scope>NUCLEOTIDE SEQUENCE [LARGE SCALE GENOMIC DNA]</scope>
    <source>
        <strain evidence="1 2">SXYLt</strain>
    </source>
</reference>
<dbReference type="Pfam" id="PF15892">
    <property type="entry name" value="BNR_4"/>
    <property type="match status" value="1"/>
</dbReference>
<gene>
    <name evidence="1" type="ORF">VPNG_09308</name>
</gene>
<evidence type="ECO:0000313" key="1">
    <source>
        <dbReference type="EMBL" id="ROV94811.1"/>
    </source>
</evidence>
<dbReference type="Proteomes" id="UP000285146">
    <property type="component" value="Unassembled WGS sequence"/>
</dbReference>
<protein>
    <recommendedName>
        <fullName evidence="3">Dockerin type 1</fullName>
    </recommendedName>
</protein>